<feature type="region of interest" description="Disordered" evidence="1">
    <location>
        <begin position="48"/>
        <end position="77"/>
    </location>
</feature>
<proteinExistence type="predicted"/>
<reference evidence="2 3" key="1">
    <citation type="submission" date="2023-12" db="EMBL/GenBank/DDBJ databases">
        <title>Description of an unclassified Opitutus bacterium of Verrucomicrobiota.</title>
        <authorList>
            <person name="Zhang D.-F."/>
        </authorList>
    </citation>
    <scope>NUCLEOTIDE SEQUENCE [LARGE SCALE GENOMIC DNA]</scope>
    <source>
        <strain evidence="2 3">WL0086</strain>
    </source>
</reference>
<dbReference type="Proteomes" id="UP000738431">
    <property type="component" value="Chromosome"/>
</dbReference>
<organism evidence="2 3">
    <name type="scientific">Actomonas aquatica</name>
    <dbReference type="NCBI Taxonomy" id="2866162"/>
    <lineage>
        <taxon>Bacteria</taxon>
        <taxon>Pseudomonadati</taxon>
        <taxon>Verrucomicrobiota</taxon>
        <taxon>Opitutia</taxon>
        <taxon>Opitutales</taxon>
        <taxon>Opitutaceae</taxon>
        <taxon>Actomonas</taxon>
    </lineage>
</organism>
<keyword evidence="3" id="KW-1185">Reference proteome</keyword>
<gene>
    <name evidence="2" type="ORF">K1X11_020455</name>
</gene>
<evidence type="ECO:0000313" key="3">
    <source>
        <dbReference type="Proteomes" id="UP000738431"/>
    </source>
</evidence>
<protein>
    <submittedName>
        <fullName evidence="2">Uncharacterized protein</fullName>
    </submittedName>
</protein>
<evidence type="ECO:0000313" key="2">
    <source>
        <dbReference type="EMBL" id="WRQ87191.1"/>
    </source>
</evidence>
<evidence type="ECO:0000256" key="1">
    <source>
        <dbReference type="SAM" id="MobiDB-lite"/>
    </source>
</evidence>
<dbReference type="RefSeq" id="WP_221029396.1">
    <property type="nucleotide sequence ID" value="NZ_CP139781.1"/>
</dbReference>
<sequence>MKSALLKLKTSSPWVKASAAGTGVVATVTFLANLTNVVDFIERRFRDEPPPAAQAATSSSSPPPVAVTPPATLSAPRSTELHLSSGEAWSPENGEFSFSVTLSVVADSKIAAATLIPADGSPPIRKTVITAGPLLSWKSSAFTYLINLNAFDPATGQATVVVLQKPNPPPQ</sequence>
<dbReference type="EMBL" id="CP139781">
    <property type="protein sequence ID" value="WRQ87191.1"/>
    <property type="molecule type" value="Genomic_DNA"/>
</dbReference>
<accession>A0ABZ1C642</accession>
<name>A0ABZ1C642_9BACT</name>